<evidence type="ECO:0000313" key="4">
    <source>
        <dbReference type="Proteomes" id="UP000001036"/>
    </source>
</evidence>
<feature type="chain" id="PRO_5002796651" description="DUF4124 domain-containing protein" evidence="1">
    <location>
        <begin position="25"/>
        <end position="185"/>
    </location>
</feature>
<feature type="domain" description="DUF4124" evidence="2">
    <location>
        <begin position="13"/>
        <end position="65"/>
    </location>
</feature>
<sequence>MNSHLSTFWLSMLLACLLAPWTMAEVYKTVDKDGRVIYSDSPKTDNAERIKLRELNTVPSPDAIPQYQTNQAPAVVEDEGYEIHIISPRHEVTIPVGQRDLAIAINLNRELQADHLLVYFMDGELIEETRMTNILIKDVMRGTHVISVEAIDADGQSLGTSEPVTVNLIRPIIKKPASPTPKPSK</sequence>
<dbReference type="InterPro" id="IPR025392">
    <property type="entry name" value="DUF4124"/>
</dbReference>
<evidence type="ECO:0000256" key="1">
    <source>
        <dbReference type="SAM" id="SignalP"/>
    </source>
</evidence>
<dbReference type="RefSeq" id="WP_012489110.1">
    <property type="nucleotide sequence ID" value="NC_010995.1"/>
</dbReference>
<accession>B3PG81</accession>
<dbReference type="STRING" id="498211.CJA_3535"/>
<protein>
    <recommendedName>
        <fullName evidence="2">DUF4124 domain-containing protein</fullName>
    </recommendedName>
</protein>
<dbReference type="eggNOG" id="ENOG5031UWF">
    <property type="taxonomic scope" value="Bacteria"/>
</dbReference>
<dbReference type="AlphaFoldDB" id="B3PG81"/>
<evidence type="ECO:0000259" key="2">
    <source>
        <dbReference type="Pfam" id="PF13511"/>
    </source>
</evidence>
<dbReference type="EMBL" id="CP000934">
    <property type="protein sequence ID" value="ACE85113.1"/>
    <property type="molecule type" value="Genomic_DNA"/>
</dbReference>
<dbReference type="Pfam" id="PF13511">
    <property type="entry name" value="DUF4124"/>
    <property type="match status" value="1"/>
</dbReference>
<organism evidence="3 4">
    <name type="scientific">Cellvibrio japonicus (strain Ueda107)</name>
    <name type="common">Pseudomonas fluorescens subsp. cellulosa</name>
    <dbReference type="NCBI Taxonomy" id="498211"/>
    <lineage>
        <taxon>Bacteria</taxon>
        <taxon>Pseudomonadati</taxon>
        <taxon>Pseudomonadota</taxon>
        <taxon>Gammaproteobacteria</taxon>
        <taxon>Cellvibrionales</taxon>
        <taxon>Cellvibrionaceae</taxon>
        <taxon>Cellvibrio</taxon>
    </lineage>
</organism>
<keyword evidence="1" id="KW-0732">Signal</keyword>
<name>B3PG81_CELJU</name>
<dbReference type="Proteomes" id="UP000001036">
    <property type="component" value="Chromosome"/>
</dbReference>
<evidence type="ECO:0000313" key="3">
    <source>
        <dbReference type="EMBL" id="ACE85113.1"/>
    </source>
</evidence>
<keyword evidence="4" id="KW-1185">Reference proteome</keyword>
<dbReference type="KEGG" id="cja:CJA_3535"/>
<gene>
    <name evidence="3" type="ordered locus">CJA_3535</name>
</gene>
<proteinExistence type="predicted"/>
<feature type="signal peptide" evidence="1">
    <location>
        <begin position="1"/>
        <end position="24"/>
    </location>
</feature>
<reference evidence="3 4" key="1">
    <citation type="journal article" date="2008" name="J. Bacteriol.">
        <title>Insights into plant cell wall degradation from the genome sequence of the soil bacterium Cellvibrio japonicus.</title>
        <authorList>
            <person name="Deboy R.T."/>
            <person name="Mongodin E.F."/>
            <person name="Fouts D.E."/>
            <person name="Tailford L.E."/>
            <person name="Khouri H."/>
            <person name="Emerson J.B."/>
            <person name="Mohamoud Y."/>
            <person name="Watkins K."/>
            <person name="Henrissat B."/>
            <person name="Gilbert H.J."/>
            <person name="Nelson K.E."/>
        </authorList>
    </citation>
    <scope>NUCLEOTIDE SEQUENCE [LARGE SCALE GENOMIC DNA]</scope>
    <source>
        <strain evidence="3 4">Ueda107</strain>
    </source>
</reference>
<dbReference type="HOGENOM" id="CLU_110739_1_1_6"/>